<organism evidence="2 3">
    <name type="scientific">Melipona bicolor</name>
    <dbReference type="NCBI Taxonomy" id="60889"/>
    <lineage>
        <taxon>Eukaryota</taxon>
        <taxon>Metazoa</taxon>
        <taxon>Ecdysozoa</taxon>
        <taxon>Arthropoda</taxon>
        <taxon>Hexapoda</taxon>
        <taxon>Insecta</taxon>
        <taxon>Pterygota</taxon>
        <taxon>Neoptera</taxon>
        <taxon>Endopterygota</taxon>
        <taxon>Hymenoptera</taxon>
        <taxon>Apocrita</taxon>
        <taxon>Aculeata</taxon>
        <taxon>Apoidea</taxon>
        <taxon>Anthophila</taxon>
        <taxon>Apidae</taxon>
        <taxon>Melipona</taxon>
    </lineage>
</organism>
<keyword evidence="3" id="KW-1185">Reference proteome</keyword>
<evidence type="ECO:0000256" key="1">
    <source>
        <dbReference type="SAM" id="MobiDB-lite"/>
    </source>
</evidence>
<accession>A0AA40KKM9</accession>
<sequence length="218" mass="24613">MNPAEVFPSAIGRGPWSLNRTVKIKYRQDDGGGLATEENQSYRPSNDRGKENEWNEPAGGAIEREGPDNQREVQSNDSELFTRWLNDVATSFLRLRSAMFPETVGFCGGNRGKQIRCYVGNGGQGAHTLGQIHPRGCIRELTPLLGPIEFTRMRRRVPRKICAALNRDLSSGLLLHQFVWRNRGQGNKTSDRAVRCSFVILVIDSVVRFFSFFYFMGN</sequence>
<feature type="compositionally biased region" description="Basic and acidic residues" evidence="1">
    <location>
        <begin position="62"/>
        <end position="71"/>
    </location>
</feature>
<dbReference type="AlphaFoldDB" id="A0AA40KKM9"/>
<protein>
    <submittedName>
        <fullName evidence="2">Uncharacterized protein</fullName>
    </submittedName>
</protein>
<reference evidence="2" key="1">
    <citation type="submission" date="2021-10" db="EMBL/GenBank/DDBJ databases">
        <title>Melipona bicolor Genome sequencing and assembly.</title>
        <authorList>
            <person name="Araujo N.S."/>
            <person name="Arias M.C."/>
        </authorList>
    </citation>
    <scope>NUCLEOTIDE SEQUENCE</scope>
    <source>
        <strain evidence="2">USP_2M_L1-L4_2017</strain>
        <tissue evidence="2">Whole body</tissue>
    </source>
</reference>
<feature type="region of interest" description="Disordered" evidence="1">
    <location>
        <begin position="28"/>
        <end position="75"/>
    </location>
</feature>
<dbReference type="Proteomes" id="UP001177670">
    <property type="component" value="Unassembled WGS sequence"/>
</dbReference>
<name>A0AA40KKM9_9HYME</name>
<comment type="caution">
    <text evidence="2">The sequence shown here is derived from an EMBL/GenBank/DDBJ whole genome shotgun (WGS) entry which is preliminary data.</text>
</comment>
<dbReference type="EMBL" id="JAHYIQ010000019">
    <property type="protein sequence ID" value="KAK1123942.1"/>
    <property type="molecule type" value="Genomic_DNA"/>
</dbReference>
<gene>
    <name evidence="2" type="ORF">K0M31_006972</name>
</gene>
<evidence type="ECO:0000313" key="3">
    <source>
        <dbReference type="Proteomes" id="UP001177670"/>
    </source>
</evidence>
<evidence type="ECO:0000313" key="2">
    <source>
        <dbReference type="EMBL" id="KAK1123942.1"/>
    </source>
</evidence>
<proteinExistence type="predicted"/>